<sequence length="603" mass="67779">MSTLPIDNNNQKIHLYQIFTRLYGNKKTSNKPWGTAEENGVGKFSDINESALTAIKELGMTHVWYTGVPHHALVRDYTEFGISNDHPAVVKGRAGSPYAVKDYYSVNPDLADNPANRNEEFRELIQRTHEAGLKVIIDIVPNHVARQYQGLNNPLGVTDFGAEDDTGLEYSRENNFYYIPNQGFELPDIPDHLAPLGGEPHPLLATPYLEYPAKWTGNGSRSAKPNVDDWYETVKVNYGIRPDGTKDFPELPECYRSKNAQQHADFWYAKDVPSSWRKFRDIALYWLEQGVDGFRYDMAEMVPVEFWSFLNSSIKMKNPQAFLVAEVYQPHLYRDYIHLGKMDALYDKVDLYDTLKGIIRGHTRTSEITRIQNELADIEPNMLHFLDNHDEQRIPCEAFAGSAEAALPAMVLSATISRAPTMLYFGQEVGEAGTEMAGFGQPTRTSIFDYIGAPAHQRWMNDGAFDGGQSTQQEIQLRDYYQRLMQVSLSCPAFKGGMVPIGIEQDSAHGELAHRLYGFVRSWKEHKALVVTNFDANSATTCPIALSEASFDTLALPDGNYPLSCSLEPSKSAVLRVQQGQAVLDMNIKPLASHIFELTSVAK</sequence>
<dbReference type="Gene3D" id="3.20.20.80">
    <property type="entry name" value="Glycosidases"/>
    <property type="match status" value="2"/>
</dbReference>
<reference evidence="3" key="1">
    <citation type="submission" date="2014-09" db="EMBL/GenBank/DDBJ databases">
        <title>Vibrio variabilis JCM 19239. (C206) whole genome shotgun sequence.</title>
        <authorList>
            <person name="Sawabe T."/>
            <person name="Meirelles P."/>
            <person name="Nakanishi M."/>
            <person name="Sayaka M."/>
            <person name="Hattori M."/>
            <person name="Ohkuma M."/>
        </authorList>
    </citation>
    <scope>NUCLEOTIDE SEQUENCE [LARGE SCALE GENOMIC DNA]</scope>
    <source>
        <strain evidence="3">JCM 19239</strain>
    </source>
</reference>
<evidence type="ECO:0000259" key="1">
    <source>
        <dbReference type="SMART" id="SM00642"/>
    </source>
</evidence>
<dbReference type="InterPro" id="IPR017853">
    <property type="entry name" value="GH"/>
</dbReference>
<accession>A0ABQ0JME8</accession>
<feature type="domain" description="Glycosyl hydrolase family 13 catalytic" evidence="1">
    <location>
        <begin position="17"/>
        <end position="458"/>
    </location>
</feature>
<dbReference type="SUPFAM" id="SSF51445">
    <property type="entry name" value="(Trans)glycosidases"/>
    <property type="match status" value="1"/>
</dbReference>
<dbReference type="SMART" id="SM00642">
    <property type="entry name" value="Aamy"/>
    <property type="match status" value="1"/>
</dbReference>
<dbReference type="InterPro" id="IPR006047">
    <property type="entry name" value="GH13_cat_dom"/>
</dbReference>
<dbReference type="Pfam" id="PF00128">
    <property type="entry name" value="Alpha-amylase"/>
    <property type="match status" value="1"/>
</dbReference>
<dbReference type="GO" id="GO:0004556">
    <property type="term" value="F:alpha-amylase activity"/>
    <property type="evidence" value="ECO:0007669"/>
    <property type="project" value="UniProtKB-EC"/>
</dbReference>
<evidence type="ECO:0000313" key="2">
    <source>
        <dbReference type="EMBL" id="GAL29923.1"/>
    </source>
</evidence>
<dbReference type="EMBL" id="BBMS01000077">
    <property type="protein sequence ID" value="GAL29923.1"/>
    <property type="molecule type" value="Genomic_DNA"/>
</dbReference>
<comment type="caution">
    <text evidence="2">The sequence shown here is derived from an EMBL/GenBank/DDBJ whole genome shotgun (WGS) entry which is preliminary data.</text>
</comment>
<proteinExistence type="predicted"/>
<dbReference type="Proteomes" id="UP000029223">
    <property type="component" value="Unassembled WGS sequence"/>
</dbReference>
<organism evidence="2 3">
    <name type="scientific">Vibrio variabilis</name>
    <dbReference type="NCBI Taxonomy" id="990271"/>
    <lineage>
        <taxon>Bacteria</taxon>
        <taxon>Pseudomonadati</taxon>
        <taxon>Pseudomonadota</taxon>
        <taxon>Gammaproteobacteria</taxon>
        <taxon>Vibrionales</taxon>
        <taxon>Vibrionaceae</taxon>
        <taxon>Vibrio</taxon>
    </lineage>
</organism>
<evidence type="ECO:0000313" key="3">
    <source>
        <dbReference type="Proteomes" id="UP000029223"/>
    </source>
</evidence>
<keyword evidence="2" id="KW-0326">Glycosidase</keyword>
<keyword evidence="3" id="KW-1185">Reference proteome</keyword>
<dbReference type="PANTHER" id="PTHR10357:SF205">
    <property type="entry name" value="O-GLYCOSYL HYDROLASE FAMILY 13"/>
    <property type="match status" value="1"/>
</dbReference>
<protein>
    <submittedName>
        <fullName evidence="2">Alpha-amylase</fullName>
        <ecNumber evidence="2">3.2.1.1</ecNumber>
    </submittedName>
</protein>
<dbReference type="EC" id="3.2.1.1" evidence="2"/>
<dbReference type="CDD" id="cd11349">
    <property type="entry name" value="AmyAc_3"/>
    <property type="match status" value="1"/>
</dbReference>
<gene>
    <name evidence="2" type="ORF">JCM19239_6413</name>
</gene>
<keyword evidence="2" id="KW-0378">Hydrolase</keyword>
<dbReference type="PANTHER" id="PTHR10357">
    <property type="entry name" value="ALPHA-AMYLASE FAMILY MEMBER"/>
    <property type="match status" value="1"/>
</dbReference>
<name>A0ABQ0JME8_9VIBR</name>